<gene>
    <name evidence="6" type="ORF">SAMN05444682_10670</name>
</gene>
<dbReference type="RefSeq" id="WP_090627441.1">
    <property type="nucleotide sequence ID" value="NZ_FOQO01000006.1"/>
</dbReference>
<dbReference type="PANTHER" id="PTHR42693:SF53">
    <property type="entry name" value="ENDO-4-O-SULFATASE"/>
    <property type="match status" value="1"/>
</dbReference>
<comment type="similarity">
    <text evidence="1">Belongs to the sulfatase family.</text>
</comment>
<sequence length="612" mass="69524">MNIHQLFLGALIIGWSLCTYAQPGRPNILWIVSEDNSPFLGCYGDTFATTPRLDKLASEGVRYKRVFSTAPVCAPSRSTLITGVFPISMGTEHMRSQYPIPDMIRLFPEYLREAGYYTTNNSKTDYNLSPLEGRMDAAWNESSNKATYKNRKPGQPFFAVFNTAISHESSIHKRLDTLMHDPEKAPIPPYHPHTPEMKRDWAQYYDRITQMDTWVGGILDELEREGLAENTIVFYYSDHGGVLGRSKRFLYESGLRVPLIIRVPKKYAHLAPGSPGTWQERIVSFVDFAPTLLNLAGVQIPEYMQGHPFLGKQSDEQPEYAFSFRGRMDERFDLSRSVRDAKYRYTCNFMPHKIYGQYIEYLWRAPSMPSWEKAYREGTLDAAQAAFWEPKPFEELYDTDADPDNVRNLAADPNYQQVLERMRGALTNWMIASKDVGFIPEPMMADISDTMPLYDFARSNRYPLDRVLETATMAASKDTRSLASLTERLQDSNPVVRYWAATGCRILEGAAAPARSRLLHVLADPEVSVRIAAAEALYYLDDRDRAIDVLTQAVSDDNRMARVQALNVLQTLGSDALPALETAHRLIAANPKGNEYDIRAAQGFVKTMEEFL</sequence>
<evidence type="ECO:0000256" key="3">
    <source>
        <dbReference type="ARBA" id="ARBA00022801"/>
    </source>
</evidence>
<dbReference type="SUPFAM" id="SSF53649">
    <property type="entry name" value="Alkaline phosphatase-like"/>
    <property type="match status" value="1"/>
</dbReference>
<dbReference type="InterPro" id="IPR004155">
    <property type="entry name" value="PBS_lyase_HEAT"/>
</dbReference>
<dbReference type="OrthoDB" id="975025at2"/>
<protein>
    <submittedName>
        <fullName evidence="6">Arylsulfatase A</fullName>
    </submittedName>
</protein>
<dbReference type="CDD" id="cd16027">
    <property type="entry name" value="SGSH"/>
    <property type="match status" value="1"/>
</dbReference>
<dbReference type="InterPro" id="IPR000917">
    <property type="entry name" value="Sulfatase_N"/>
</dbReference>
<keyword evidence="2" id="KW-0479">Metal-binding</keyword>
<keyword evidence="3" id="KW-0378">Hydrolase</keyword>
<dbReference type="Proteomes" id="UP000198670">
    <property type="component" value="Unassembled WGS sequence"/>
</dbReference>
<evidence type="ECO:0000259" key="5">
    <source>
        <dbReference type="Pfam" id="PF00884"/>
    </source>
</evidence>
<dbReference type="InterPro" id="IPR011989">
    <property type="entry name" value="ARM-like"/>
</dbReference>
<reference evidence="6 7" key="1">
    <citation type="submission" date="2016-10" db="EMBL/GenBank/DDBJ databases">
        <authorList>
            <person name="de Groot N.N."/>
        </authorList>
    </citation>
    <scope>NUCLEOTIDE SEQUENCE [LARGE SCALE GENOMIC DNA]</scope>
    <source>
        <strain evidence="6 7">RK1</strain>
    </source>
</reference>
<dbReference type="InterPro" id="IPR050738">
    <property type="entry name" value="Sulfatase"/>
</dbReference>
<dbReference type="PROSITE" id="PS00523">
    <property type="entry name" value="SULFATASE_1"/>
    <property type="match status" value="1"/>
</dbReference>
<organism evidence="6 7">
    <name type="scientific">Parapedobacter indicus</name>
    <dbReference type="NCBI Taxonomy" id="1477437"/>
    <lineage>
        <taxon>Bacteria</taxon>
        <taxon>Pseudomonadati</taxon>
        <taxon>Bacteroidota</taxon>
        <taxon>Sphingobacteriia</taxon>
        <taxon>Sphingobacteriales</taxon>
        <taxon>Sphingobacteriaceae</taxon>
        <taxon>Parapedobacter</taxon>
    </lineage>
</organism>
<dbReference type="InterPro" id="IPR017850">
    <property type="entry name" value="Alkaline_phosphatase_core_sf"/>
</dbReference>
<proteinExistence type="inferred from homology"/>
<dbReference type="InterPro" id="IPR024607">
    <property type="entry name" value="Sulfatase_CS"/>
</dbReference>
<dbReference type="Pfam" id="PF00884">
    <property type="entry name" value="Sulfatase"/>
    <property type="match status" value="1"/>
</dbReference>
<dbReference type="PANTHER" id="PTHR42693">
    <property type="entry name" value="ARYLSULFATASE FAMILY MEMBER"/>
    <property type="match status" value="1"/>
</dbReference>
<dbReference type="GO" id="GO:0004065">
    <property type="term" value="F:arylsulfatase activity"/>
    <property type="evidence" value="ECO:0007669"/>
    <property type="project" value="TreeGrafter"/>
</dbReference>
<keyword evidence="4" id="KW-0106">Calcium</keyword>
<dbReference type="SUPFAM" id="SSF48371">
    <property type="entry name" value="ARM repeat"/>
    <property type="match status" value="1"/>
</dbReference>
<dbReference type="GO" id="GO:0046872">
    <property type="term" value="F:metal ion binding"/>
    <property type="evidence" value="ECO:0007669"/>
    <property type="project" value="UniProtKB-KW"/>
</dbReference>
<evidence type="ECO:0000313" key="7">
    <source>
        <dbReference type="Proteomes" id="UP000198670"/>
    </source>
</evidence>
<evidence type="ECO:0000313" key="6">
    <source>
        <dbReference type="EMBL" id="SFI85491.1"/>
    </source>
</evidence>
<dbReference type="Gene3D" id="3.40.720.10">
    <property type="entry name" value="Alkaline Phosphatase, subunit A"/>
    <property type="match status" value="1"/>
</dbReference>
<dbReference type="Gene3D" id="1.25.10.10">
    <property type="entry name" value="Leucine-rich Repeat Variant"/>
    <property type="match status" value="1"/>
</dbReference>
<evidence type="ECO:0000256" key="2">
    <source>
        <dbReference type="ARBA" id="ARBA00022723"/>
    </source>
</evidence>
<keyword evidence="7" id="KW-1185">Reference proteome</keyword>
<dbReference type="InterPro" id="IPR016024">
    <property type="entry name" value="ARM-type_fold"/>
</dbReference>
<name>A0A1I3LL91_9SPHI</name>
<dbReference type="SMART" id="SM00567">
    <property type="entry name" value="EZ_HEAT"/>
    <property type="match status" value="3"/>
</dbReference>
<dbReference type="AlphaFoldDB" id="A0A1I3LL91"/>
<accession>A0A1I3LL91</accession>
<dbReference type="STRING" id="1477437.SAMN05444682_10670"/>
<dbReference type="EMBL" id="FOQO01000006">
    <property type="protein sequence ID" value="SFI85491.1"/>
    <property type="molecule type" value="Genomic_DNA"/>
</dbReference>
<evidence type="ECO:0000256" key="4">
    <source>
        <dbReference type="ARBA" id="ARBA00022837"/>
    </source>
</evidence>
<evidence type="ECO:0000256" key="1">
    <source>
        <dbReference type="ARBA" id="ARBA00008779"/>
    </source>
</evidence>
<dbReference type="Pfam" id="PF13646">
    <property type="entry name" value="HEAT_2"/>
    <property type="match status" value="1"/>
</dbReference>
<feature type="domain" description="Sulfatase N-terminal" evidence="5">
    <location>
        <begin position="26"/>
        <end position="298"/>
    </location>
</feature>